<evidence type="ECO:0000256" key="18">
    <source>
        <dbReference type="ARBA" id="ARBA00039106"/>
    </source>
</evidence>
<evidence type="ECO:0000256" key="3">
    <source>
        <dbReference type="ARBA" id="ARBA00004922"/>
    </source>
</evidence>
<dbReference type="GeneID" id="119739149"/>
<keyword evidence="5" id="KW-0964">Secreted</keyword>
<dbReference type="EnsemblMetazoa" id="XM_038213979.1">
    <property type="protein sequence ID" value="XP_038069907.1"/>
    <property type="gene ID" value="LOC119739149"/>
</dbReference>
<evidence type="ECO:0000256" key="33">
    <source>
        <dbReference type="SAM" id="SignalP"/>
    </source>
</evidence>
<feature type="chain" id="PRO_5038275734" description="CMP-N-acetylneuraminate-beta-galactosamide-alpha-2,3-sialyltransferase 2" evidence="33">
    <location>
        <begin position="33"/>
        <end position="352"/>
    </location>
</feature>
<dbReference type="GO" id="GO:0032580">
    <property type="term" value="C:Golgi cisterna membrane"/>
    <property type="evidence" value="ECO:0007669"/>
    <property type="project" value="UniProtKB-SubCell"/>
</dbReference>
<evidence type="ECO:0000256" key="15">
    <source>
        <dbReference type="ARBA" id="ARBA00023180"/>
    </source>
</evidence>
<evidence type="ECO:0000256" key="4">
    <source>
        <dbReference type="ARBA" id="ARBA00006003"/>
    </source>
</evidence>
<dbReference type="GO" id="GO:0006629">
    <property type="term" value="P:lipid metabolic process"/>
    <property type="evidence" value="ECO:0007669"/>
    <property type="project" value="UniProtKB-KW"/>
</dbReference>
<keyword evidence="11" id="KW-0333">Golgi apparatus</keyword>
<evidence type="ECO:0000256" key="13">
    <source>
        <dbReference type="ARBA" id="ARBA00023136"/>
    </source>
</evidence>
<dbReference type="EC" id="2.4.3.2" evidence="18"/>
<evidence type="ECO:0000313" key="34">
    <source>
        <dbReference type="EnsemblMetazoa" id="XP_038070078.1"/>
    </source>
</evidence>
<evidence type="ECO:0000256" key="8">
    <source>
        <dbReference type="ARBA" id="ARBA00022692"/>
    </source>
</evidence>
<keyword evidence="12" id="KW-0443">Lipid metabolism</keyword>
<keyword evidence="9" id="KW-0735">Signal-anchor</keyword>
<dbReference type="GO" id="GO:0047288">
    <property type="term" value="F:beta-D-galactosyl-(1-&gt;3)-N-acetyl-beta-D-galactosaminide alpha-2,3- sialyltransferase"/>
    <property type="evidence" value="ECO:0007669"/>
    <property type="project" value="UniProtKB-EC"/>
</dbReference>
<evidence type="ECO:0000256" key="2">
    <source>
        <dbReference type="ARBA" id="ARBA00004613"/>
    </source>
</evidence>
<evidence type="ECO:0000256" key="30">
    <source>
        <dbReference type="ARBA" id="ARBA00081228"/>
    </source>
</evidence>
<dbReference type="GO" id="GO:0000139">
    <property type="term" value="C:Golgi membrane"/>
    <property type="evidence" value="ECO:0007669"/>
    <property type="project" value="UniProtKB-SubCell"/>
</dbReference>
<evidence type="ECO:0000256" key="21">
    <source>
        <dbReference type="ARBA" id="ARBA00042990"/>
    </source>
</evidence>
<keyword evidence="10" id="KW-1133">Transmembrane helix</keyword>
<evidence type="ECO:0000256" key="16">
    <source>
        <dbReference type="ARBA" id="ARBA00036292"/>
    </source>
</evidence>
<evidence type="ECO:0000256" key="10">
    <source>
        <dbReference type="ARBA" id="ARBA00022989"/>
    </source>
</evidence>
<evidence type="ECO:0000256" key="9">
    <source>
        <dbReference type="ARBA" id="ARBA00022968"/>
    </source>
</evidence>
<comment type="catalytic activity">
    <reaction evidence="24">
        <text>a ganglioside GM1 (d18:1(4E)) + CMP-N-acetyl-beta-neuraminate = a ganglioside GD1a (d18:1(4E)) + CMP + H(+)</text>
        <dbReference type="Rhea" id="RHEA:18021"/>
        <dbReference type="ChEBI" id="CHEBI:15378"/>
        <dbReference type="ChEBI" id="CHEBI:57812"/>
        <dbReference type="ChEBI" id="CHEBI:60377"/>
        <dbReference type="ChEBI" id="CHEBI:77709"/>
        <dbReference type="ChEBI" id="CHEBI:78445"/>
        <dbReference type="EC" id="2.4.3.2"/>
    </reaction>
    <physiologicalReaction direction="left-to-right" evidence="24">
        <dbReference type="Rhea" id="RHEA:18022"/>
    </physiologicalReaction>
</comment>
<dbReference type="RefSeq" id="XP_038070080.1">
    <property type="nucleotide sequence ID" value="XM_038214152.1"/>
</dbReference>
<name>A0A914B2D5_PATMI</name>
<dbReference type="PANTHER" id="PTHR46032:SF2">
    <property type="entry name" value="GAL BETA 1,3-GALNAC ALPHA-2,3-SIALYL TRANSFERASE-RELATED"/>
    <property type="match status" value="1"/>
</dbReference>
<dbReference type="GO" id="GO:0003836">
    <property type="term" value="F:beta-galactoside (CMP) alpha-2,3-sialyltransferase activity"/>
    <property type="evidence" value="ECO:0007669"/>
    <property type="project" value="UniProtKB-EC"/>
</dbReference>
<evidence type="ECO:0000256" key="17">
    <source>
        <dbReference type="ARBA" id="ARBA00037859"/>
    </source>
</evidence>
<dbReference type="EnsemblMetazoa" id="XM_038214152.1">
    <property type="protein sequence ID" value="XP_038070080.1"/>
    <property type="gene ID" value="LOC119739277"/>
</dbReference>
<dbReference type="EnsemblMetazoa" id="XM_038214151.1">
    <property type="protein sequence ID" value="XP_038070079.1"/>
    <property type="gene ID" value="LOC119739277"/>
</dbReference>
<comment type="catalytic activity">
    <reaction evidence="26">
        <text>ganglioside GM1 (d18:1(4E)/18:0) + CMP-N-acetyl-beta-neuraminate = ganglioside GD1a (18:1(4E)/18:0) + CMP + H(+)</text>
        <dbReference type="Rhea" id="RHEA:48248"/>
        <dbReference type="ChEBI" id="CHEBI:15378"/>
        <dbReference type="ChEBI" id="CHEBI:57812"/>
        <dbReference type="ChEBI" id="CHEBI:60377"/>
        <dbReference type="ChEBI" id="CHEBI:73110"/>
        <dbReference type="ChEBI" id="CHEBI:90153"/>
    </reaction>
    <physiologicalReaction direction="left-to-right" evidence="26">
        <dbReference type="Rhea" id="RHEA:48249"/>
    </physiologicalReaction>
</comment>
<dbReference type="Gene3D" id="3.90.1480.20">
    <property type="entry name" value="Glycosyl transferase family 29"/>
    <property type="match status" value="1"/>
</dbReference>
<evidence type="ECO:0000256" key="29">
    <source>
        <dbReference type="ARBA" id="ARBA00072809"/>
    </source>
</evidence>
<keyword evidence="6" id="KW-0328">Glycosyltransferase</keyword>
<evidence type="ECO:0000256" key="23">
    <source>
        <dbReference type="ARBA" id="ARBA00043673"/>
    </source>
</evidence>
<comment type="catalytic activity">
    <reaction evidence="23">
        <text>a ganglioside GA1 (d18:1(4E)) + CMP-N-acetyl-beta-neuraminate = a ganglioside GM1b (d18:1(4E)) + CMP + H(+)</text>
        <dbReference type="Rhea" id="RHEA:47560"/>
        <dbReference type="ChEBI" id="CHEBI:15378"/>
        <dbReference type="ChEBI" id="CHEBI:27938"/>
        <dbReference type="ChEBI" id="CHEBI:57812"/>
        <dbReference type="ChEBI" id="CHEBI:60377"/>
        <dbReference type="ChEBI" id="CHEBI:78568"/>
    </reaction>
    <physiologicalReaction direction="left-to-right" evidence="23">
        <dbReference type="Rhea" id="RHEA:47561"/>
    </physiologicalReaction>
</comment>
<accession>A0A914B2D5</accession>
<evidence type="ECO:0000256" key="25">
    <source>
        <dbReference type="ARBA" id="ARBA00043816"/>
    </source>
</evidence>
<evidence type="ECO:0000256" key="1">
    <source>
        <dbReference type="ARBA" id="ARBA00004323"/>
    </source>
</evidence>
<organism evidence="34 35">
    <name type="scientific">Patiria miniata</name>
    <name type="common">Bat star</name>
    <name type="synonym">Asterina miniata</name>
    <dbReference type="NCBI Taxonomy" id="46514"/>
    <lineage>
        <taxon>Eukaryota</taxon>
        <taxon>Metazoa</taxon>
        <taxon>Echinodermata</taxon>
        <taxon>Eleutherozoa</taxon>
        <taxon>Asterozoa</taxon>
        <taxon>Asteroidea</taxon>
        <taxon>Valvatacea</taxon>
        <taxon>Valvatida</taxon>
        <taxon>Asterinidae</taxon>
        <taxon>Patiria</taxon>
    </lineage>
</organism>
<dbReference type="EC" id="2.4.3.4" evidence="19"/>
<evidence type="ECO:0000256" key="5">
    <source>
        <dbReference type="ARBA" id="ARBA00022525"/>
    </source>
</evidence>
<dbReference type="GO" id="GO:0097503">
    <property type="term" value="P:sialylation"/>
    <property type="evidence" value="ECO:0007669"/>
    <property type="project" value="TreeGrafter"/>
</dbReference>
<comment type="subunit">
    <text evidence="28">Homodimer; disulfide-linked. Homodimer formation occurs in the endoplasmic reticulum.</text>
</comment>
<evidence type="ECO:0000256" key="7">
    <source>
        <dbReference type="ARBA" id="ARBA00022679"/>
    </source>
</evidence>
<evidence type="ECO:0000256" key="32">
    <source>
        <dbReference type="ARBA" id="ARBA00082805"/>
    </source>
</evidence>
<dbReference type="OrthoDB" id="10264956at2759"/>
<proteinExistence type="inferred from homology"/>
<keyword evidence="15" id="KW-0325">Glycoprotein</keyword>
<protein>
    <recommendedName>
        <fullName evidence="29">CMP-N-acetylneuraminate-beta-galactosamide-alpha-2,3-sialyltransferase 2</fullName>
        <ecNumber evidence="18">2.4.3.2</ecNumber>
        <ecNumber evidence="19">2.4.3.4</ecNumber>
    </recommendedName>
    <alternativeName>
        <fullName evidence="22">Gal-NAc6S</fullName>
    </alternativeName>
    <alternativeName>
        <fullName evidence="20">Gal-beta-1,3-GalNAc-alpha-2,3-sialyltransferase</fullName>
    </alternativeName>
    <alternativeName>
        <fullName evidence="21">Monosialoganglioside sialyltransferase</fullName>
    </alternativeName>
    <alternativeName>
        <fullName evidence="30">ST3Gal II</fullName>
    </alternativeName>
    <alternativeName>
        <fullName evidence="31">ST3GalA.2</fullName>
    </alternativeName>
    <alternativeName>
        <fullName evidence="32">Sialyltransferase 4B</fullName>
    </alternativeName>
</protein>
<dbReference type="Pfam" id="PF00777">
    <property type="entry name" value="Glyco_transf_29"/>
    <property type="match status" value="1"/>
</dbReference>
<reference evidence="34" key="1">
    <citation type="submission" date="2022-11" db="UniProtKB">
        <authorList>
            <consortium name="EnsemblMetazoa"/>
        </authorList>
    </citation>
    <scope>IDENTIFICATION</scope>
</reference>
<evidence type="ECO:0000256" key="28">
    <source>
        <dbReference type="ARBA" id="ARBA00062545"/>
    </source>
</evidence>
<dbReference type="GO" id="GO:0005576">
    <property type="term" value="C:extracellular region"/>
    <property type="evidence" value="ECO:0007669"/>
    <property type="project" value="UniProtKB-SubCell"/>
</dbReference>
<comment type="subcellular location">
    <subcellularLocation>
        <location evidence="1">Golgi apparatus membrane</location>
        <topology evidence="1">Single-pass type II membrane protein</topology>
    </subcellularLocation>
    <subcellularLocation>
        <location evidence="17">Golgi apparatus</location>
        <location evidence="17">Golgi stack membrane</location>
    </subcellularLocation>
    <subcellularLocation>
        <location evidence="2">Secreted</location>
    </subcellularLocation>
</comment>
<evidence type="ECO:0000256" key="19">
    <source>
        <dbReference type="ARBA" id="ARBA00039107"/>
    </source>
</evidence>
<evidence type="ECO:0000256" key="27">
    <source>
        <dbReference type="ARBA" id="ARBA00052027"/>
    </source>
</evidence>
<keyword evidence="7" id="KW-0808">Transferase</keyword>
<comment type="pathway">
    <text evidence="3">Protein modification; protein glycosylation.</text>
</comment>
<keyword evidence="35" id="KW-1185">Reference proteome</keyword>
<dbReference type="InterPro" id="IPR001675">
    <property type="entry name" value="Glyco_trans_29"/>
</dbReference>
<dbReference type="CDD" id="cd23966">
    <property type="entry name" value="GT29_ST3GAL1_2"/>
    <property type="match status" value="1"/>
</dbReference>
<dbReference type="RefSeq" id="XP_038069907.1">
    <property type="nucleotide sequence ID" value="XM_038213979.1"/>
</dbReference>
<comment type="catalytic activity">
    <reaction evidence="16">
        <text>a beta-D-galactosyl-(1-&gt;3)-N-acetyl-alpha-D-galactosaminyl derivative + CMP-N-acetyl-beta-neuraminate = an N-acetyl-alpha-neuraminyl-(2-&gt;3)-beta-D-galactosyl-(1-&gt;3)-N-acetyl-alpha-D-galactosaminyl derivative + CMP + H(+)</text>
        <dbReference type="Rhea" id="RHEA:21616"/>
        <dbReference type="ChEBI" id="CHEBI:15378"/>
        <dbReference type="ChEBI" id="CHEBI:57812"/>
        <dbReference type="ChEBI" id="CHEBI:60377"/>
        <dbReference type="ChEBI" id="CHEBI:133470"/>
        <dbReference type="ChEBI" id="CHEBI:139596"/>
        <dbReference type="EC" id="2.4.3.4"/>
    </reaction>
    <physiologicalReaction direction="left-to-right" evidence="16">
        <dbReference type="Rhea" id="RHEA:21617"/>
    </physiologicalReaction>
</comment>
<dbReference type="Proteomes" id="UP000887568">
    <property type="component" value="Unplaced"/>
</dbReference>
<dbReference type="RefSeq" id="XP_038069908.1">
    <property type="nucleotide sequence ID" value="XM_038213980.1"/>
</dbReference>
<evidence type="ECO:0000256" key="24">
    <source>
        <dbReference type="ARBA" id="ARBA00043773"/>
    </source>
</evidence>
<evidence type="ECO:0000256" key="14">
    <source>
        <dbReference type="ARBA" id="ARBA00023157"/>
    </source>
</evidence>
<evidence type="ECO:0000256" key="11">
    <source>
        <dbReference type="ARBA" id="ARBA00023034"/>
    </source>
</evidence>
<evidence type="ECO:0000256" key="31">
    <source>
        <dbReference type="ARBA" id="ARBA00081332"/>
    </source>
</evidence>
<dbReference type="OMA" id="WITRAYP"/>
<dbReference type="InterPro" id="IPR051757">
    <property type="entry name" value="Beta-gal_alpha2-3_sialyltrans"/>
</dbReference>
<comment type="catalytic activity">
    <reaction evidence="25">
        <text>a ganglioside GA1 + CMP-N-acetyl-beta-neuraminate = a ganglioside GM1b + CMP + H(+)</text>
        <dbReference type="Rhea" id="RHEA:48244"/>
        <dbReference type="ChEBI" id="CHEBI:15378"/>
        <dbReference type="ChEBI" id="CHEBI:57812"/>
        <dbReference type="ChEBI" id="CHEBI:60377"/>
        <dbReference type="ChEBI" id="CHEBI:88069"/>
        <dbReference type="ChEBI" id="CHEBI:90151"/>
    </reaction>
    <physiologicalReaction direction="left-to-right" evidence="25">
        <dbReference type="Rhea" id="RHEA:48245"/>
    </physiologicalReaction>
</comment>
<keyword evidence="33" id="KW-0732">Signal</keyword>
<dbReference type="InterPro" id="IPR038578">
    <property type="entry name" value="GT29-like_sf"/>
</dbReference>
<dbReference type="RefSeq" id="XP_038070079.1">
    <property type="nucleotide sequence ID" value="XM_038214151.1"/>
</dbReference>
<evidence type="ECO:0000256" key="20">
    <source>
        <dbReference type="ARBA" id="ARBA00042448"/>
    </source>
</evidence>
<keyword evidence="13" id="KW-0472">Membrane</keyword>
<dbReference type="RefSeq" id="XP_038069906.1">
    <property type="nucleotide sequence ID" value="XM_038213978.1"/>
</dbReference>
<dbReference type="RefSeq" id="XP_038069909.1">
    <property type="nucleotide sequence ID" value="XM_038213981.1"/>
</dbReference>
<comment type="similarity">
    <text evidence="4">Belongs to the glycosyltransferase 29 family.</text>
</comment>
<sequence length="352" mass="40064">MRARIRPTIFAAALLLCLSLYLFLYEGGVSHAHPKGQVPGFFSLASITHLFATELTVPANVQIRGLLNTTDGCHRLWLKGESLWFDLKFNGSLSPLWTRHNKKLSTEVALWWKTLQNSKFTNISEVMREALRVIPGEDPYRIRDVGRCLRCAVVGNSGNLRGSNYGHLINSHDFVFRINKAPTVGFMTDVGSKETHHFMYPESFLNPGHDVNFVLMDFKLLDIAWLTSALTNGSIKRTYTAVMKKINVTRSKVMIYNPALMHHVHTEWTQKHGRYPSTGHLAMFFALQICDEVNLFGYGANKLGNWDHYWKKDDGTHNSFFKKTGVHDSNYEQSIMDSLQKAGKIKIYPGVR</sequence>
<dbReference type="GeneID" id="119739277"/>
<dbReference type="RefSeq" id="XP_038070078.1">
    <property type="nucleotide sequence ID" value="XM_038214150.1"/>
</dbReference>
<evidence type="ECO:0000256" key="12">
    <source>
        <dbReference type="ARBA" id="ARBA00023098"/>
    </source>
</evidence>
<keyword evidence="14" id="KW-1015">Disulfide bond</keyword>
<dbReference type="EnsemblMetazoa" id="XM_038213978.1">
    <property type="protein sequence ID" value="XP_038069906.1"/>
    <property type="gene ID" value="LOC119739149"/>
</dbReference>
<evidence type="ECO:0000256" key="6">
    <source>
        <dbReference type="ARBA" id="ARBA00022676"/>
    </source>
</evidence>
<evidence type="ECO:0000256" key="22">
    <source>
        <dbReference type="ARBA" id="ARBA00042991"/>
    </source>
</evidence>
<dbReference type="AlphaFoldDB" id="A0A914B2D5"/>
<evidence type="ECO:0000313" key="35">
    <source>
        <dbReference type="Proteomes" id="UP000887568"/>
    </source>
</evidence>
<dbReference type="FunFam" id="3.90.1480.20:FF:000002">
    <property type="entry name" value="CMP-N-acetylneuraminate-beta-galactosamide- alpha-2,3-sialyltransferase 2"/>
    <property type="match status" value="1"/>
</dbReference>
<comment type="catalytic activity">
    <reaction evidence="27">
        <text>a globoside GalGb4Cer + CMP-N-acetyl-beta-neuraminate = a globoside MSGG + CMP + H(+)</text>
        <dbReference type="Rhea" id="RHEA:65372"/>
        <dbReference type="ChEBI" id="CHEBI:15378"/>
        <dbReference type="ChEBI" id="CHEBI:57812"/>
        <dbReference type="ChEBI" id="CHEBI:60377"/>
        <dbReference type="ChEBI" id="CHEBI:140623"/>
        <dbReference type="ChEBI" id="CHEBI:140691"/>
    </reaction>
    <physiologicalReaction direction="left-to-right" evidence="27">
        <dbReference type="Rhea" id="RHEA:65373"/>
    </physiologicalReaction>
</comment>
<dbReference type="PANTHER" id="PTHR46032">
    <property type="entry name" value="ALPHA-2,3-SIALYLTRANSFERASE ST3GAL I ISOFORM X1"/>
    <property type="match status" value="1"/>
</dbReference>
<dbReference type="EnsemblMetazoa" id="XM_038213980.1">
    <property type="protein sequence ID" value="XP_038069908.1"/>
    <property type="gene ID" value="LOC119739149"/>
</dbReference>
<keyword evidence="8" id="KW-0812">Transmembrane</keyword>
<dbReference type="EnsemblMetazoa" id="XM_038213981.1">
    <property type="protein sequence ID" value="XP_038069909.1"/>
    <property type="gene ID" value="LOC119739149"/>
</dbReference>
<feature type="signal peptide" evidence="33">
    <location>
        <begin position="1"/>
        <end position="32"/>
    </location>
</feature>
<evidence type="ECO:0000256" key="26">
    <source>
        <dbReference type="ARBA" id="ARBA00047509"/>
    </source>
</evidence>
<dbReference type="EnsemblMetazoa" id="XM_038214150.1">
    <property type="protein sequence ID" value="XP_038070078.1"/>
    <property type="gene ID" value="LOC119739277"/>
</dbReference>